<dbReference type="EMBL" id="BAAAPC010000011">
    <property type="protein sequence ID" value="GAA1999714.1"/>
    <property type="molecule type" value="Genomic_DNA"/>
</dbReference>
<gene>
    <name evidence="2" type="ORF">GCM10009799_28680</name>
</gene>
<proteinExistence type="predicted"/>
<feature type="compositionally biased region" description="Basic and acidic residues" evidence="1">
    <location>
        <begin position="354"/>
        <end position="383"/>
    </location>
</feature>
<name>A0ABN2T638_9ACTN</name>
<reference evidence="2 3" key="1">
    <citation type="journal article" date="2019" name="Int. J. Syst. Evol. Microbiol.">
        <title>The Global Catalogue of Microorganisms (GCM) 10K type strain sequencing project: providing services to taxonomists for standard genome sequencing and annotation.</title>
        <authorList>
            <consortium name="The Broad Institute Genomics Platform"/>
            <consortium name="The Broad Institute Genome Sequencing Center for Infectious Disease"/>
            <person name="Wu L."/>
            <person name="Ma J."/>
        </authorList>
    </citation>
    <scope>NUCLEOTIDE SEQUENCE [LARGE SCALE GENOMIC DNA]</scope>
    <source>
        <strain evidence="2 3">JCM 15313</strain>
    </source>
</reference>
<feature type="region of interest" description="Disordered" evidence="1">
    <location>
        <begin position="334"/>
        <end position="390"/>
    </location>
</feature>
<evidence type="ECO:0000313" key="3">
    <source>
        <dbReference type="Proteomes" id="UP001501585"/>
    </source>
</evidence>
<sequence>MVAAFALAVSGCSIDLSGLRPGGGDTPSPSPTPVDAKPVLDAAVKALGEMPAVAVQGQIAPASGGKEDKGDVNEVALTVTDSGAVSGTLQENENEARVMEADDKLFVNAPTEYWLDQDVANPDSDKYGGSWVRVSGSQLGMDPSQVLAPEKLAAILKELAPTKDTATLENLDGTSAYRVDLGGGEKNRVWISEDEPYRLLRMEIEELNPEGGDGGPRTRLNFTEPGSADVDKVFEDLIGAAEDDLSDSRDARVPVAWESQLELNCQTGGKCTVSGTVEDDSTGGQKAEGTVLVRLDATLQNDELGEKKCDDTASLKAGGTADVSCSVDYKLGASSSPKSYEVTGKGLLSTRGLSGKDKDQLVKSLKEQRKAANEGGAGDKQDSSEEPSDN</sequence>
<dbReference type="SUPFAM" id="SSF89392">
    <property type="entry name" value="Prokaryotic lipoproteins and lipoprotein localization factors"/>
    <property type="match status" value="1"/>
</dbReference>
<evidence type="ECO:0000313" key="2">
    <source>
        <dbReference type="EMBL" id="GAA1999714.1"/>
    </source>
</evidence>
<evidence type="ECO:0000256" key="1">
    <source>
        <dbReference type="SAM" id="MobiDB-lite"/>
    </source>
</evidence>
<organism evidence="2 3">
    <name type="scientific">Nocardiopsis rhodophaea</name>
    <dbReference type="NCBI Taxonomy" id="280238"/>
    <lineage>
        <taxon>Bacteria</taxon>
        <taxon>Bacillati</taxon>
        <taxon>Actinomycetota</taxon>
        <taxon>Actinomycetes</taxon>
        <taxon>Streptosporangiales</taxon>
        <taxon>Nocardiopsidaceae</taxon>
        <taxon>Nocardiopsis</taxon>
    </lineage>
</organism>
<accession>A0ABN2T638</accession>
<protein>
    <recommendedName>
        <fullName evidence="4">Lipoprotein</fullName>
    </recommendedName>
</protein>
<evidence type="ECO:0008006" key="4">
    <source>
        <dbReference type="Google" id="ProtNLM"/>
    </source>
</evidence>
<dbReference type="Gene3D" id="2.50.20.20">
    <property type="match status" value="1"/>
</dbReference>
<dbReference type="InterPro" id="IPR029046">
    <property type="entry name" value="LolA/LolB/LppX"/>
</dbReference>
<keyword evidence="3" id="KW-1185">Reference proteome</keyword>
<dbReference type="Proteomes" id="UP001501585">
    <property type="component" value="Unassembled WGS sequence"/>
</dbReference>
<comment type="caution">
    <text evidence="2">The sequence shown here is derived from an EMBL/GenBank/DDBJ whole genome shotgun (WGS) entry which is preliminary data.</text>
</comment>
<feature type="region of interest" description="Disordered" evidence="1">
    <location>
        <begin position="17"/>
        <end position="36"/>
    </location>
</feature>